<dbReference type="KEGG" id="mde:101899239"/>
<feature type="compositionally biased region" description="Polar residues" evidence="8">
    <location>
        <begin position="154"/>
        <end position="166"/>
    </location>
</feature>
<gene>
    <name evidence="11" type="primary">LOC101899239</name>
</gene>
<dbReference type="GO" id="GO:0060271">
    <property type="term" value="P:cilium assembly"/>
    <property type="evidence" value="ECO:0007669"/>
    <property type="project" value="TreeGrafter"/>
</dbReference>
<dbReference type="GeneID" id="101899239"/>
<evidence type="ECO:0000256" key="8">
    <source>
        <dbReference type="SAM" id="MobiDB-lite"/>
    </source>
</evidence>
<keyword evidence="3 7" id="KW-0175">Coiled coil</keyword>
<comment type="subcellular location">
    <subcellularLocation>
        <location evidence="1">Cell projection</location>
        <location evidence="1">Cilium</location>
    </subcellularLocation>
</comment>
<dbReference type="AlphaFoldDB" id="A0A9J7CUE8"/>
<dbReference type="VEuPathDB" id="VectorBase:MDOMA2_013172"/>
<feature type="compositionally biased region" description="Polar residues" evidence="8">
    <location>
        <begin position="1"/>
        <end position="13"/>
    </location>
</feature>
<evidence type="ECO:0000313" key="10">
    <source>
        <dbReference type="Proteomes" id="UP001652621"/>
    </source>
</evidence>
<evidence type="ECO:0000256" key="2">
    <source>
        <dbReference type="ARBA" id="ARBA00022794"/>
    </source>
</evidence>
<feature type="region of interest" description="Disordered" evidence="8">
    <location>
        <begin position="129"/>
        <end position="166"/>
    </location>
</feature>
<dbReference type="RefSeq" id="XP_005184932.4">
    <property type="nucleotide sequence ID" value="XM_005184875.4"/>
</dbReference>
<dbReference type="Pfam" id="PF13870">
    <property type="entry name" value="CCDC113_CCDC96_CC"/>
    <property type="match status" value="1"/>
</dbReference>
<protein>
    <recommendedName>
        <fullName evidence="6">Cilia- and flagella-associated protein 263</fullName>
    </recommendedName>
</protein>
<sequence>MTLFSSQNSSRIETISRHGVGGSNTNPSTLSRGGRALAALSQQEDAKLALETFINGLQLPVFFQLSEEEQDERLSKIDALELFQALQDINRDLAMARLENLYLADFLEKNDPKLLIGLQQRRATAQNMNLSRAKGDATTQSVSSSMGTRPRASMSRSHLTTTTGSSQKKTAFDYKLNFRAKADMAEKTANEVEKRVKDIESKASREIKILRGHMEEMHFMCEETRETIKNFQLHFMRDEQDLEFLSTATEKQLERKVRKFVNNWIKNARALLATMRLKITALQENCQHLRSELLTKADLSGILTAIDFEKLMIKRSELLTSLDEKNMYMAGLKAVTGKASLSMTEDKQIMMNIEAESKQLNQKTIDVIRAIDKLEKEANMVERENQKDLEALSNLRQQLERFEAPSVRQYIEKKNELMALEKEEKMLQRKIYILNMKLENTQKKCKGQRMEENIFINNLK</sequence>
<dbReference type="GO" id="GO:0036064">
    <property type="term" value="C:ciliary basal body"/>
    <property type="evidence" value="ECO:0007669"/>
    <property type="project" value="TreeGrafter"/>
</dbReference>
<dbReference type="Proteomes" id="UP001652621">
    <property type="component" value="Unplaced"/>
</dbReference>
<evidence type="ECO:0000256" key="5">
    <source>
        <dbReference type="ARBA" id="ARBA00044506"/>
    </source>
</evidence>
<organism evidence="10 11">
    <name type="scientific">Musca domestica</name>
    <name type="common">House fly</name>
    <dbReference type="NCBI Taxonomy" id="7370"/>
    <lineage>
        <taxon>Eukaryota</taxon>
        <taxon>Metazoa</taxon>
        <taxon>Ecdysozoa</taxon>
        <taxon>Arthropoda</taxon>
        <taxon>Hexapoda</taxon>
        <taxon>Insecta</taxon>
        <taxon>Pterygota</taxon>
        <taxon>Neoptera</taxon>
        <taxon>Endopterygota</taxon>
        <taxon>Diptera</taxon>
        <taxon>Brachycera</taxon>
        <taxon>Muscomorpha</taxon>
        <taxon>Muscoidea</taxon>
        <taxon>Muscidae</taxon>
        <taxon>Musca</taxon>
    </lineage>
</organism>
<keyword evidence="10" id="KW-1185">Reference proteome</keyword>
<evidence type="ECO:0000256" key="1">
    <source>
        <dbReference type="ARBA" id="ARBA00004138"/>
    </source>
</evidence>
<dbReference type="PANTHER" id="PTHR15654:SF2">
    <property type="entry name" value="COILED-COIL DOMAIN-CONTAINING PROTEIN 113"/>
    <property type="match status" value="1"/>
</dbReference>
<dbReference type="InterPro" id="IPR025254">
    <property type="entry name" value="CCDC113/CCDC96_CC"/>
</dbReference>
<feature type="coiled-coil region" evidence="7">
    <location>
        <begin position="175"/>
        <end position="202"/>
    </location>
</feature>
<accession>A0A9J7CUE8</accession>
<reference evidence="11" key="1">
    <citation type="submission" date="2025-08" db="UniProtKB">
        <authorList>
            <consortium name="RefSeq"/>
        </authorList>
    </citation>
    <scope>IDENTIFICATION</scope>
    <source>
        <strain evidence="11">Aabys</strain>
        <tissue evidence="11">Whole body</tissue>
    </source>
</reference>
<proteinExistence type="inferred from homology"/>
<feature type="coiled-coil region" evidence="7">
    <location>
        <begin position="357"/>
        <end position="430"/>
    </location>
</feature>
<evidence type="ECO:0000256" key="3">
    <source>
        <dbReference type="ARBA" id="ARBA00023054"/>
    </source>
</evidence>
<evidence type="ECO:0000256" key="6">
    <source>
        <dbReference type="ARBA" id="ARBA00044798"/>
    </source>
</evidence>
<feature type="coiled-coil region" evidence="7">
    <location>
        <begin position="265"/>
        <end position="292"/>
    </location>
</feature>
<feature type="compositionally biased region" description="Polar residues" evidence="8">
    <location>
        <begin position="137"/>
        <end position="147"/>
    </location>
</feature>
<name>A0A9J7CUE8_MUSDO</name>
<evidence type="ECO:0000256" key="4">
    <source>
        <dbReference type="ARBA" id="ARBA00023273"/>
    </source>
</evidence>
<dbReference type="GO" id="GO:0005930">
    <property type="term" value="C:axoneme"/>
    <property type="evidence" value="ECO:0007669"/>
    <property type="project" value="TreeGrafter"/>
</dbReference>
<dbReference type="InterPro" id="IPR051885">
    <property type="entry name" value="CC_CF"/>
</dbReference>
<keyword evidence="2" id="KW-0970">Cilium biogenesis/degradation</keyword>
<keyword evidence="4" id="KW-0966">Cell projection</keyword>
<dbReference type="PANTHER" id="PTHR15654">
    <property type="entry name" value="COILED-COIL DOMAIN-CONTAINING PROTEIN 113-RELATED"/>
    <property type="match status" value="1"/>
</dbReference>
<evidence type="ECO:0000313" key="11">
    <source>
        <dbReference type="RefSeq" id="XP_005184932.4"/>
    </source>
</evidence>
<evidence type="ECO:0000259" key="9">
    <source>
        <dbReference type="Pfam" id="PF13870"/>
    </source>
</evidence>
<feature type="region of interest" description="Disordered" evidence="8">
    <location>
        <begin position="1"/>
        <end position="29"/>
    </location>
</feature>
<comment type="similarity">
    <text evidence="5">Belongs to the CFAP263 family.</text>
</comment>
<feature type="domain" description="CCDC113/CCDC96 coiled-coil" evidence="9">
    <location>
        <begin position="266"/>
        <end position="439"/>
    </location>
</feature>
<evidence type="ECO:0000256" key="7">
    <source>
        <dbReference type="SAM" id="Coils"/>
    </source>
</evidence>
<dbReference type="OrthoDB" id="10259713at2759"/>